<name>A0A9N9C9C4_9GLOM</name>
<dbReference type="OrthoDB" id="2421250at2759"/>
<keyword evidence="2" id="KW-1185">Reference proteome</keyword>
<dbReference type="Proteomes" id="UP000789706">
    <property type="component" value="Unassembled WGS sequence"/>
</dbReference>
<dbReference type="AlphaFoldDB" id="A0A9N9C9C4"/>
<comment type="caution">
    <text evidence="1">The sequence shown here is derived from an EMBL/GenBank/DDBJ whole genome shotgun (WGS) entry which is preliminary data.</text>
</comment>
<dbReference type="EMBL" id="CAJVPK010001554">
    <property type="protein sequence ID" value="CAG8590952.1"/>
    <property type="molecule type" value="Genomic_DNA"/>
</dbReference>
<sequence length="214" mass="24581">MQDVRSTSFQTMDNENSEVHHLLYECKRRKATQYKHRSEEASRDKKLDKISDYLEAFLTYADAYYNQREAYKNGHCYNTFLNPEKFFDAVYICLRGGDPKLIGGLKYLHSLVIKSYYGIQLERCLEMLKKIPDGSAEFNSHIDTINSSIKECNKKNVEAHQLFDTAKELSGDKSLDASNSLEKGMSMENGSGCSRQSTAIYRTRLKNPKVKGNK</sequence>
<reference evidence="1" key="1">
    <citation type="submission" date="2021-06" db="EMBL/GenBank/DDBJ databases">
        <authorList>
            <person name="Kallberg Y."/>
            <person name="Tangrot J."/>
            <person name="Rosling A."/>
        </authorList>
    </citation>
    <scope>NUCLEOTIDE SEQUENCE</scope>
    <source>
        <strain evidence="1">AZ414A</strain>
    </source>
</reference>
<proteinExistence type="predicted"/>
<organism evidence="1 2">
    <name type="scientific">Diversispora eburnea</name>
    <dbReference type="NCBI Taxonomy" id="1213867"/>
    <lineage>
        <taxon>Eukaryota</taxon>
        <taxon>Fungi</taxon>
        <taxon>Fungi incertae sedis</taxon>
        <taxon>Mucoromycota</taxon>
        <taxon>Glomeromycotina</taxon>
        <taxon>Glomeromycetes</taxon>
        <taxon>Diversisporales</taxon>
        <taxon>Diversisporaceae</taxon>
        <taxon>Diversispora</taxon>
    </lineage>
</organism>
<protein>
    <submittedName>
        <fullName evidence="1">6756_t:CDS:1</fullName>
    </submittedName>
</protein>
<evidence type="ECO:0000313" key="1">
    <source>
        <dbReference type="EMBL" id="CAG8590952.1"/>
    </source>
</evidence>
<accession>A0A9N9C9C4</accession>
<evidence type="ECO:0000313" key="2">
    <source>
        <dbReference type="Proteomes" id="UP000789706"/>
    </source>
</evidence>
<gene>
    <name evidence="1" type="ORF">DEBURN_LOCUS9054</name>
</gene>